<evidence type="ECO:0000313" key="1">
    <source>
        <dbReference type="EMBL" id="GAA3528024.1"/>
    </source>
</evidence>
<proteinExistence type="predicted"/>
<comment type="caution">
    <text evidence="1">The sequence shown here is derived from an EMBL/GenBank/DDBJ whole genome shotgun (WGS) entry which is preliminary data.</text>
</comment>
<name>A0ABP6V701_9PSEU</name>
<keyword evidence="2" id="KW-1185">Reference proteome</keyword>
<organism evidence="1 2">
    <name type="scientific">Amycolatopsis ultiminotia</name>
    <dbReference type="NCBI Taxonomy" id="543629"/>
    <lineage>
        <taxon>Bacteria</taxon>
        <taxon>Bacillati</taxon>
        <taxon>Actinomycetota</taxon>
        <taxon>Actinomycetes</taxon>
        <taxon>Pseudonocardiales</taxon>
        <taxon>Pseudonocardiaceae</taxon>
        <taxon>Amycolatopsis</taxon>
    </lineage>
</organism>
<protein>
    <submittedName>
        <fullName evidence="1">Uncharacterized protein</fullName>
    </submittedName>
</protein>
<dbReference type="Proteomes" id="UP001500689">
    <property type="component" value="Unassembled WGS sequence"/>
</dbReference>
<gene>
    <name evidence="1" type="ORF">GCM10022222_08770</name>
</gene>
<sequence length="97" mass="10458">MQLRYLVTPSTMASAPDGLEVGCASGVTALFAHGTVTSSPLNSRNSVGMCTPAAHRSKSAFVLIPDRIDSHEYDVVIRPERTCPWLTRSGRLPNNES</sequence>
<reference evidence="2" key="1">
    <citation type="journal article" date="2019" name="Int. J. Syst. Evol. Microbiol.">
        <title>The Global Catalogue of Microorganisms (GCM) 10K type strain sequencing project: providing services to taxonomists for standard genome sequencing and annotation.</title>
        <authorList>
            <consortium name="The Broad Institute Genomics Platform"/>
            <consortium name="The Broad Institute Genome Sequencing Center for Infectious Disease"/>
            <person name="Wu L."/>
            <person name="Ma J."/>
        </authorList>
    </citation>
    <scope>NUCLEOTIDE SEQUENCE [LARGE SCALE GENOMIC DNA]</scope>
    <source>
        <strain evidence="2">JCM 16898</strain>
    </source>
</reference>
<evidence type="ECO:0000313" key="2">
    <source>
        <dbReference type="Proteomes" id="UP001500689"/>
    </source>
</evidence>
<accession>A0ABP6V701</accession>
<dbReference type="EMBL" id="BAAAZN010000001">
    <property type="protein sequence ID" value="GAA3528024.1"/>
    <property type="molecule type" value="Genomic_DNA"/>
</dbReference>